<evidence type="ECO:0000256" key="6">
    <source>
        <dbReference type="RuleBase" id="RU003369"/>
    </source>
</evidence>
<evidence type="ECO:0000259" key="7">
    <source>
        <dbReference type="Pfam" id="PF00056"/>
    </source>
</evidence>
<dbReference type="InterPro" id="IPR001252">
    <property type="entry name" value="Malate_DH_AS"/>
</dbReference>
<dbReference type="NCBIfam" id="TIGR01759">
    <property type="entry name" value="MalateDH-SF1"/>
    <property type="match status" value="1"/>
</dbReference>
<organism evidence="9 10">
    <name type="scientific">Brevibacterium samyangense</name>
    <dbReference type="NCBI Taxonomy" id="366888"/>
    <lineage>
        <taxon>Bacteria</taxon>
        <taxon>Bacillati</taxon>
        <taxon>Actinomycetota</taxon>
        <taxon>Actinomycetes</taxon>
        <taxon>Micrococcales</taxon>
        <taxon>Brevibacteriaceae</taxon>
        <taxon>Brevibacterium</taxon>
    </lineage>
</organism>
<accession>A0ABN2TAC9</accession>
<dbReference type="EC" id="1.1.1.37" evidence="2 5"/>
<evidence type="ECO:0000313" key="10">
    <source>
        <dbReference type="Proteomes" id="UP001500755"/>
    </source>
</evidence>
<evidence type="ECO:0000313" key="9">
    <source>
        <dbReference type="EMBL" id="GAA2002838.1"/>
    </source>
</evidence>
<gene>
    <name evidence="9" type="ORF">GCM10009755_09670</name>
</gene>
<dbReference type="SUPFAM" id="SSF56327">
    <property type="entry name" value="LDH C-terminal domain-like"/>
    <property type="match status" value="1"/>
</dbReference>
<reference evidence="9 10" key="1">
    <citation type="journal article" date="2019" name="Int. J. Syst. Evol. Microbiol.">
        <title>The Global Catalogue of Microorganisms (GCM) 10K type strain sequencing project: providing services to taxonomists for standard genome sequencing and annotation.</title>
        <authorList>
            <consortium name="The Broad Institute Genomics Platform"/>
            <consortium name="The Broad Institute Genome Sequencing Center for Infectious Disease"/>
            <person name="Wu L."/>
            <person name="Ma J."/>
        </authorList>
    </citation>
    <scope>NUCLEOTIDE SEQUENCE [LARGE SCALE GENOMIC DNA]</scope>
    <source>
        <strain evidence="9 10">JCM 14546</strain>
    </source>
</reference>
<dbReference type="Pfam" id="PF00056">
    <property type="entry name" value="Ldh_1_N"/>
    <property type="match status" value="1"/>
</dbReference>
<dbReference type="InterPro" id="IPR022383">
    <property type="entry name" value="Lactate/malate_DH_C"/>
</dbReference>
<dbReference type="EMBL" id="BAAANO010000008">
    <property type="protein sequence ID" value="GAA2002838.1"/>
    <property type="molecule type" value="Genomic_DNA"/>
</dbReference>
<comment type="caution">
    <text evidence="9">The sequence shown here is derived from an EMBL/GenBank/DDBJ whole genome shotgun (WGS) entry which is preliminary data.</text>
</comment>
<evidence type="ECO:0000256" key="1">
    <source>
        <dbReference type="ARBA" id="ARBA00009613"/>
    </source>
</evidence>
<feature type="domain" description="Lactate/malate dehydrogenase C-terminal" evidence="8">
    <location>
        <begin position="149"/>
        <end position="314"/>
    </location>
</feature>
<keyword evidence="10" id="KW-1185">Reference proteome</keyword>
<dbReference type="Gene3D" id="3.40.50.720">
    <property type="entry name" value="NAD(P)-binding Rossmann-like Domain"/>
    <property type="match status" value="1"/>
</dbReference>
<protein>
    <recommendedName>
        <fullName evidence="2 5">Malate dehydrogenase</fullName>
        <ecNumber evidence="2 5">1.1.1.37</ecNumber>
    </recommendedName>
</protein>
<dbReference type="SUPFAM" id="SSF51735">
    <property type="entry name" value="NAD(P)-binding Rossmann-fold domains"/>
    <property type="match status" value="1"/>
</dbReference>
<dbReference type="NCBIfam" id="NF003916">
    <property type="entry name" value="PRK05442.1"/>
    <property type="match status" value="1"/>
</dbReference>
<evidence type="ECO:0000256" key="3">
    <source>
        <dbReference type="ARBA" id="ARBA00023002"/>
    </source>
</evidence>
<dbReference type="Gene3D" id="3.90.110.10">
    <property type="entry name" value="Lactate dehydrogenase/glycoside hydrolase, family 4, C-terminal"/>
    <property type="match status" value="1"/>
</dbReference>
<comment type="similarity">
    <text evidence="1">Belongs to the LDH/MDH superfamily. MDH type 2 family.</text>
</comment>
<keyword evidence="3 6" id="KW-0560">Oxidoreductase</keyword>
<comment type="catalytic activity">
    <reaction evidence="4 5">
        <text>(S)-malate + NAD(+) = oxaloacetate + NADH + H(+)</text>
        <dbReference type="Rhea" id="RHEA:21432"/>
        <dbReference type="ChEBI" id="CHEBI:15378"/>
        <dbReference type="ChEBI" id="CHEBI:15589"/>
        <dbReference type="ChEBI" id="CHEBI:16452"/>
        <dbReference type="ChEBI" id="CHEBI:57540"/>
        <dbReference type="ChEBI" id="CHEBI:57945"/>
        <dbReference type="EC" id="1.1.1.37"/>
    </reaction>
</comment>
<evidence type="ECO:0000259" key="8">
    <source>
        <dbReference type="Pfam" id="PF02866"/>
    </source>
</evidence>
<keyword evidence="5" id="KW-0520">NAD</keyword>
<dbReference type="Proteomes" id="UP001500755">
    <property type="component" value="Unassembled WGS sequence"/>
</dbReference>
<evidence type="ECO:0000256" key="4">
    <source>
        <dbReference type="ARBA" id="ARBA00048313"/>
    </source>
</evidence>
<sequence length="322" mass="33271">MTVTGAAGQIGYALLFRLAAGAVYGDEPLHLRLLEVESAVASLEGVVMELEDCAFPTLASVTTTADPEVAFAGADLCLLVGARPRSKGMSRGDLLEANGTIFAAQGAAIGRHASPDVKVLVTGNPANTNALIAASHATGVPAENITALTRLDHDRALARIARRTGRPVSELSRVVIWGNHSASQVPDLTHALAGSTPVTDLVDAEWAHGAFVTDVAHRGSAIIESRGGSSVGSAANATLAHARDWVNGTAGRWVSMGVVSHGEYGVPAGLVSSFPCTVDADGSWHIVEGLDLDPVVRERLAATSRELEDERDTAARLGLLGA</sequence>
<feature type="domain" description="Lactate/malate dehydrogenase N-terminal" evidence="7">
    <location>
        <begin position="2"/>
        <end position="144"/>
    </location>
</feature>
<dbReference type="PANTHER" id="PTHR23382">
    <property type="entry name" value="MALATE DEHYDROGENASE"/>
    <property type="match status" value="1"/>
</dbReference>
<dbReference type="InterPro" id="IPR001236">
    <property type="entry name" value="Lactate/malate_DH_N"/>
</dbReference>
<dbReference type="PROSITE" id="PS00068">
    <property type="entry name" value="MDH"/>
    <property type="match status" value="1"/>
</dbReference>
<dbReference type="PIRSF" id="PIRSF000102">
    <property type="entry name" value="Lac_mal_DH"/>
    <property type="match status" value="1"/>
</dbReference>
<keyword evidence="5" id="KW-0816">Tricarboxylic acid cycle</keyword>
<evidence type="ECO:0000256" key="5">
    <source>
        <dbReference type="RuleBase" id="RU000422"/>
    </source>
</evidence>
<dbReference type="Pfam" id="PF02866">
    <property type="entry name" value="Ldh_1_C"/>
    <property type="match status" value="1"/>
</dbReference>
<dbReference type="InterPro" id="IPR001557">
    <property type="entry name" value="L-lactate/malate_DH"/>
</dbReference>
<dbReference type="InterPro" id="IPR015955">
    <property type="entry name" value="Lactate_DH/Glyco_Ohase_4_C"/>
</dbReference>
<evidence type="ECO:0000256" key="2">
    <source>
        <dbReference type="ARBA" id="ARBA00012995"/>
    </source>
</evidence>
<name>A0ABN2TAC9_9MICO</name>
<dbReference type="InterPro" id="IPR010945">
    <property type="entry name" value="Malate_DH_type2"/>
</dbReference>
<proteinExistence type="inferred from homology"/>
<dbReference type="InterPro" id="IPR036291">
    <property type="entry name" value="NAD(P)-bd_dom_sf"/>
</dbReference>